<dbReference type="RefSeq" id="WP_188421418.1">
    <property type="nucleotide sequence ID" value="NZ_BMCK01000002.1"/>
</dbReference>
<accession>A0ABQ1Q8T9</accession>
<organism evidence="2 3">
    <name type="scientific">Nocardioides daphniae</name>
    <dbReference type="NCBI Taxonomy" id="402297"/>
    <lineage>
        <taxon>Bacteria</taxon>
        <taxon>Bacillati</taxon>
        <taxon>Actinomycetota</taxon>
        <taxon>Actinomycetes</taxon>
        <taxon>Propionibacteriales</taxon>
        <taxon>Nocardioidaceae</taxon>
        <taxon>Nocardioides</taxon>
    </lineage>
</organism>
<evidence type="ECO:0000259" key="1">
    <source>
        <dbReference type="PROSITE" id="PS51186"/>
    </source>
</evidence>
<dbReference type="InterPro" id="IPR016181">
    <property type="entry name" value="Acyl_CoA_acyltransferase"/>
</dbReference>
<dbReference type="Proteomes" id="UP000630594">
    <property type="component" value="Unassembled WGS sequence"/>
</dbReference>
<dbReference type="Gene3D" id="3.40.630.30">
    <property type="match status" value="1"/>
</dbReference>
<proteinExistence type="predicted"/>
<sequence length="315" mass="33686">MAHILPCAGGATVQPLAWDVVETIETRAGADVLIRPMRPGDVPQAERLSALAFAVLDGRADVTRPPERAAAWQVRTTHLVAHDAAGCWVADADGEMVGFATSLRREGLWALATYAVHPTWQGVGVGRALLRAAAQHGRGALRRMVGASSDPRAARRYRAAGLELHPTMVLEGTVDPGRLDLPGHVRDGRSGDHEWMDSLDRGLRGAGRGDDHVLLTTTHQLRVVDRPHRRGYAYLAPDSTVELLAASDRRTASELLTDALLGAGGADVRQPHVTAANQWALDVGMAAGLSLRTRGYLCLAGMKPPSPYLHHGALL</sequence>
<name>A0ABQ1Q8T9_9ACTN</name>
<comment type="caution">
    <text evidence="2">The sequence shown here is derived from an EMBL/GenBank/DDBJ whole genome shotgun (WGS) entry which is preliminary data.</text>
</comment>
<evidence type="ECO:0000313" key="2">
    <source>
        <dbReference type="EMBL" id="GGD18079.1"/>
    </source>
</evidence>
<dbReference type="PROSITE" id="PS51186">
    <property type="entry name" value="GNAT"/>
    <property type="match status" value="1"/>
</dbReference>
<reference evidence="3" key="1">
    <citation type="journal article" date="2019" name="Int. J. Syst. Evol. Microbiol.">
        <title>The Global Catalogue of Microorganisms (GCM) 10K type strain sequencing project: providing services to taxonomists for standard genome sequencing and annotation.</title>
        <authorList>
            <consortium name="The Broad Institute Genomics Platform"/>
            <consortium name="The Broad Institute Genome Sequencing Center for Infectious Disease"/>
            <person name="Wu L."/>
            <person name="Ma J."/>
        </authorList>
    </citation>
    <scope>NUCLEOTIDE SEQUENCE [LARGE SCALE GENOMIC DNA]</scope>
    <source>
        <strain evidence="3">CCM 7403</strain>
    </source>
</reference>
<dbReference type="CDD" id="cd04301">
    <property type="entry name" value="NAT_SF"/>
    <property type="match status" value="1"/>
</dbReference>
<dbReference type="InterPro" id="IPR000182">
    <property type="entry name" value="GNAT_dom"/>
</dbReference>
<dbReference type="Pfam" id="PF00583">
    <property type="entry name" value="Acetyltransf_1"/>
    <property type="match status" value="1"/>
</dbReference>
<feature type="domain" description="N-acetyltransferase" evidence="1">
    <location>
        <begin position="32"/>
        <end position="182"/>
    </location>
</feature>
<dbReference type="SUPFAM" id="SSF55729">
    <property type="entry name" value="Acyl-CoA N-acyltransferases (Nat)"/>
    <property type="match status" value="1"/>
</dbReference>
<gene>
    <name evidence="2" type="ORF">GCM10007231_16460</name>
</gene>
<evidence type="ECO:0000313" key="3">
    <source>
        <dbReference type="Proteomes" id="UP000630594"/>
    </source>
</evidence>
<keyword evidence="3" id="KW-1185">Reference proteome</keyword>
<protein>
    <recommendedName>
        <fullName evidence="1">N-acetyltransferase domain-containing protein</fullName>
    </recommendedName>
</protein>
<dbReference type="EMBL" id="BMCK01000002">
    <property type="protein sequence ID" value="GGD18079.1"/>
    <property type="molecule type" value="Genomic_DNA"/>
</dbReference>